<comment type="caution">
    <text evidence="2">The sequence shown here is derived from an EMBL/GenBank/DDBJ whole genome shotgun (WGS) entry which is preliminary data.</text>
</comment>
<name>A0ABN9VJ52_9DINO</name>
<gene>
    <name evidence="2" type="ORF">PCOR1329_LOCUS58534</name>
</gene>
<dbReference type="EMBL" id="CAUYUJ010017263">
    <property type="protein sequence ID" value="CAK0873277.1"/>
    <property type="molecule type" value="Genomic_DNA"/>
</dbReference>
<evidence type="ECO:0000313" key="2">
    <source>
        <dbReference type="EMBL" id="CAK0873277.1"/>
    </source>
</evidence>
<evidence type="ECO:0000313" key="3">
    <source>
        <dbReference type="Proteomes" id="UP001189429"/>
    </source>
</evidence>
<accession>A0ABN9VJ52</accession>
<feature type="compositionally biased region" description="Low complexity" evidence="1">
    <location>
        <begin position="87"/>
        <end position="97"/>
    </location>
</feature>
<evidence type="ECO:0000256" key="1">
    <source>
        <dbReference type="SAM" id="MobiDB-lite"/>
    </source>
</evidence>
<proteinExistence type="predicted"/>
<reference evidence="2" key="1">
    <citation type="submission" date="2023-10" db="EMBL/GenBank/DDBJ databases">
        <authorList>
            <person name="Chen Y."/>
            <person name="Shah S."/>
            <person name="Dougan E. K."/>
            <person name="Thang M."/>
            <person name="Chan C."/>
        </authorList>
    </citation>
    <scope>NUCLEOTIDE SEQUENCE [LARGE SCALE GENOMIC DNA]</scope>
</reference>
<feature type="compositionally biased region" description="Pro residues" evidence="1">
    <location>
        <begin position="98"/>
        <end position="124"/>
    </location>
</feature>
<feature type="region of interest" description="Disordered" evidence="1">
    <location>
        <begin position="87"/>
        <end position="129"/>
    </location>
</feature>
<keyword evidence="3" id="KW-1185">Reference proteome</keyword>
<protein>
    <recommendedName>
        <fullName evidence="4">Subtilisin</fullName>
    </recommendedName>
</protein>
<sequence>DGRGAGQAHHGDKCVYLLEWVKCFPETYWAISAGVGTVIRDPASCPGGAPTSAPVVAPTMDPTAAPTGHPTEYPTGAPTPVPTPAVPTAAPTALPTVFPTPAPPTAAPTPAPPTMSPTAPPTLPPSEQGPADDARFLLHATFGPTKETLQELSGKSYPDWVQEQMQLPASSHREYYRKRVSPRKNSDTAHINLAERPICTKGSRWHGYALTRDDIGSSIFISGGKVLIGNVARTDIDAGYANNGLSAPMTCTDVPTPQMVSENEACSAHGACKYDNDWVASKYCQQSCFDAGNGYDGDDCSGGWPSRNGWGGFVCLVQEEVGGMVVLGTQSDCSPWGVRIYLYNPAIWFADASVAVPTTLPFDQASWRPGLIFLREDAQNCNLDSKGLPREGAAAGLRGSLRSRPLPPPSRL</sequence>
<feature type="non-terminal residue" evidence="2">
    <location>
        <position position="1"/>
    </location>
</feature>
<dbReference type="Proteomes" id="UP001189429">
    <property type="component" value="Unassembled WGS sequence"/>
</dbReference>
<organism evidence="2 3">
    <name type="scientific">Prorocentrum cordatum</name>
    <dbReference type="NCBI Taxonomy" id="2364126"/>
    <lineage>
        <taxon>Eukaryota</taxon>
        <taxon>Sar</taxon>
        <taxon>Alveolata</taxon>
        <taxon>Dinophyceae</taxon>
        <taxon>Prorocentrales</taxon>
        <taxon>Prorocentraceae</taxon>
        <taxon>Prorocentrum</taxon>
    </lineage>
</organism>
<evidence type="ECO:0008006" key="4">
    <source>
        <dbReference type="Google" id="ProtNLM"/>
    </source>
</evidence>